<organism evidence="1 2">
    <name type="scientific">Thermomonas haemolytica</name>
    <dbReference type="NCBI Taxonomy" id="141949"/>
    <lineage>
        <taxon>Bacteria</taxon>
        <taxon>Pseudomonadati</taxon>
        <taxon>Pseudomonadota</taxon>
        <taxon>Gammaproteobacteria</taxon>
        <taxon>Lysobacterales</taxon>
        <taxon>Lysobacteraceae</taxon>
        <taxon>Thermomonas</taxon>
    </lineage>
</organism>
<evidence type="ECO:0000313" key="2">
    <source>
        <dbReference type="Proteomes" id="UP000295414"/>
    </source>
</evidence>
<reference evidence="1 2" key="1">
    <citation type="submission" date="2019-03" db="EMBL/GenBank/DDBJ databases">
        <title>Genomic Encyclopedia of Type Strains, Phase IV (KMG-IV): sequencing the most valuable type-strain genomes for metagenomic binning, comparative biology and taxonomic classification.</title>
        <authorList>
            <person name="Goeker M."/>
        </authorList>
    </citation>
    <scope>NUCLEOTIDE SEQUENCE [LARGE SCALE GENOMIC DNA]</scope>
    <source>
        <strain evidence="1 2">DSM 13605</strain>
    </source>
</reference>
<protein>
    <submittedName>
        <fullName evidence="1">Uncharacterized protein</fullName>
    </submittedName>
</protein>
<evidence type="ECO:0000313" key="1">
    <source>
        <dbReference type="EMBL" id="TCT19937.1"/>
    </source>
</evidence>
<comment type="caution">
    <text evidence="1">The sequence shown here is derived from an EMBL/GenBank/DDBJ whole genome shotgun (WGS) entry which is preliminary data.</text>
</comment>
<dbReference type="RefSeq" id="WP_162797724.1">
    <property type="nucleotide sequence ID" value="NZ_MSZW01000038.1"/>
</dbReference>
<proteinExistence type="predicted"/>
<sequence>MNTHKIEQQKAKQEELKSRCMSLIKAGKRVEAIRLYRHETGADLREAMRELGLKHW</sequence>
<dbReference type="Proteomes" id="UP000295414">
    <property type="component" value="Unassembled WGS sequence"/>
</dbReference>
<gene>
    <name evidence="1" type="ORF">EDC34_1155</name>
</gene>
<keyword evidence="2" id="KW-1185">Reference proteome</keyword>
<accession>A0A4R3MW14</accession>
<dbReference type="EMBL" id="SMAP01000015">
    <property type="protein sequence ID" value="TCT19937.1"/>
    <property type="molecule type" value="Genomic_DNA"/>
</dbReference>
<name>A0A4R3MW14_9GAMM</name>
<dbReference type="AlphaFoldDB" id="A0A4R3MW14"/>